<dbReference type="PANTHER" id="PTHR43364:SF4">
    <property type="entry name" value="NAD(P)-LINKED OXIDOREDUCTASE SUPERFAMILY PROTEIN"/>
    <property type="match status" value="1"/>
</dbReference>
<dbReference type="AlphaFoldDB" id="A0A328VKP8"/>
<evidence type="ECO:0000313" key="3">
    <source>
        <dbReference type="EMBL" id="RAQ98027.1"/>
    </source>
</evidence>
<reference evidence="3 4" key="1">
    <citation type="submission" date="2016-08" db="EMBL/GenBank/DDBJ databases">
        <title>Analysis of Carbohydrate Active Enzymes in Thermogemmatispora T81 Reveals Carbohydrate Degradation Ability.</title>
        <authorList>
            <person name="Tomazini A."/>
            <person name="Lal S."/>
            <person name="Stott M."/>
            <person name="Henrissat B."/>
            <person name="Polikarpov I."/>
            <person name="Sparling R."/>
            <person name="Levin D.B."/>
        </authorList>
    </citation>
    <scope>NUCLEOTIDE SEQUENCE [LARGE SCALE GENOMIC DNA]</scope>
    <source>
        <strain evidence="3 4">T81</strain>
    </source>
</reference>
<dbReference type="Gene3D" id="3.20.20.100">
    <property type="entry name" value="NADP-dependent oxidoreductase domain"/>
    <property type="match status" value="1"/>
</dbReference>
<keyword evidence="1" id="KW-0560">Oxidoreductase</keyword>
<comment type="caution">
    <text evidence="3">The sequence shown here is derived from an EMBL/GenBank/DDBJ whole genome shotgun (WGS) entry which is preliminary data.</text>
</comment>
<dbReference type="EMBL" id="MCIF01000002">
    <property type="protein sequence ID" value="RAQ98027.1"/>
    <property type="molecule type" value="Genomic_DNA"/>
</dbReference>
<evidence type="ECO:0000313" key="4">
    <source>
        <dbReference type="Proteomes" id="UP000248706"/>
    </source>
</evidence>
<dbReference type="PANTHER" id="PTHR43364">
    <property type="entry name" value="NADH-SPECIFIC METHYLGLYOXAL REDUCTASE-RELATED"/>
    <property type="match status" value="1"/>
</dbReference>
<evidence type="ECO:0000259" key="2">
    <source>
        <dbReference type="Pfam" id="PF00248"/>
    </source>
</evidence>
<protein>
    <submittedName>
        <fullName evidence="3">Aldo/keto reductase</fullName>
    </submittedName>
</protein>
<dbReference type="InterPro" id="IPR018170">
    <property type="entry name" value="Aldo/ket_reductase_CS"/>
</dbReference>
<sequence>MQKRRLGNTDMEITPLGLGTWAIGGGNWSFGWGPQDDADSLAAIHKALDLGINWIDTAAAYGLGHSEEIVGRAVRERAPNERPYIFTKCSLVWDETSNGQVRNVLKADSIRREAEASLRRLGVEVIDLYQIHWPVPDEDIEEGWSTLADLQRAGKVRYIGVSNFNVAQMERARAIAPISSLQPPYSLIHREIEAEILPYCQQHNIGVIVYSPMASGLLTGRMTRERVAALPDNDWRKHHPDFQEPRLSRNLALAKLLGDIGYRYGRTAGEVAVAWTLRHPAVTGAIVGARRPEQISELIGAAEFRLSPNDLEEIENFLRANP</sequence>
<evidence type="ECO:0000256" key="1">
    <source>
        <dbReference type="ARBA" id="ARBA00023002"/>
    </source>
</evidence>
<dbReference type="FunFam" id="3.20.20.100:FF:000004">
    <property type="entry name" value="Oxidoreductase, aldo/keto reductase"/>
    <property type="match status" value="1"/>
</dbReference>
<dbReference type="InterPro" id="IPR023210">
    <property type="entry name" value="NADP_OxRdtase_dom"/>
</dbReference>
<gene>
    <name evidence="3" type="ORF">A4R35_20980</name>
</gene>
<dbReference type="GO" id="GO:0016491">
    <property type="term" value="F:oxidoreductase activity"/>
    <property type="evidence" value="ECO:0007669"/>
    <property type="project" value="UniProtKB-KW"/>
</dbReference>
<dbReference type="GO" id="GO:0005829">
    <property type="term" value="C:cytosol"/>
    <property type="evidence" value="ECO:0007669"/>
    <property type="project" value="TreeGrafter"/>
</dbReference>
<keyword evidence="4" id="KW-1185">Reference proteome</keyword>
<dbReference type="CDD" id="cd19102">
    <property type="entry name" value="AKR_unchar"/>
    <property type="match status" value="1"/>
</dbReference>
<feature type="domain" description="NADP-dependent oxidoreductase" evidence="2">
    <location>
        <begin position="15"/>
        <end position="317"/>
    </location>
</feature>
<dbReference type="InterPro" id="IPR036812">
    <property type="entry name" value="NAD(P)_OxRdtase_dom_sf"/>
</dbReference>
<accession>A0A328VKP8</accession>
<dbReference type="InterPro" id="IPR050523">
    <property type="entry name" value="AKR_Detox_Biosynth"/>
</dbReference>
<proteinExistence type="predicted"/>
<dbReference type="Pfam" id="PF00248">
    <property type="entry name" value="Aldo_ket_red"/>
    <property type="match status" value="1"/>
</dbReference>
<organism evidence="3 4">
    <name type="scientific">Thermogemmatispora tikiterensis</name>
    <dbReference type="NCBI Taxonomy" id="1825093"/>
    <lineage>
        <taxon>Bacteria</taxon>
        <taxon>Bacillati</taxon>
        <taxon>Chloroflexota</taxon>
        <taxon>Ktedonobacteria</taxon>
        <taxon>Thermogemmatisporales</taxon>
        <taxon>Thermogemmatisporaceae</taxon>
        <taxon>Thermogemmatispora</taxon>
    </lineage>
</organism>
<dbReference type="Proteomes" id="UP000248706">
    <property type="component" value="Unassembled WGS sequence"/>
</dbReference>
<dbReference type="PROSITE" id="PS00062">
    <property type="entry name" value="ALDOKETO_REDUCTASE_2"/>
    <property type="match status" value="1"/>
</dbReference>
<dbReference type="OrthoDB" id="146925at2"/>
<name>A0A328VKP8_9CHLR</name>
<dbReference type="SUPFAM" id="SSF51430">
    <property type="entry name" value="NAD(P)-linked oxidoreductase"/>
    <property type="match status" value="1"/>
</dbReference>
<dbReference type="RefSeq" id="WP_112432939.1">
    <property type="nucleotide sequence ID" value="NZ_MCIF01000002.1"/>
</dbReference>